<evidence type="ECO:0000256" key="4">
    <source>
        <dbReference type="ARBA" id="ARBA00022833"/>
    </source>
</evidence>
<dbReference type="GO" id="GO:0005829">
    <property type="term" value="C:cytosol"/>
    <property type="evidence" value="ECO:0007669"/>
    <property type="project" value="TreeGrafter"/>
</dbReference>
<evidence type="ECO:0000256" key="2">
    <source>
        <dbReference type="ARBA" id="ARBA00022723"/>
    </source>
</evidence>
<name>A0A2T0Z034_9ACTN</name>
<dbReference type="AlphaFoldDB" id="A0A2T0Z034"/>
<dbReference type="PRINTS" id="PR00987">
    <property type="entry name" value="TRNASYNTHGLU"/>
</dbReference>
<evidence type="ECO:0000313" key="10">
    <source>
        <dbReference type="Proteomes" id="UP000237752"/>
    </source>
</evidence>
<dbReference type="NCBIfam" id="NF004315">
    <property type="entry name" value="PRK05710.1-4"/>
    <property type="match status" value="1"/>
</dbReference>
<reference evidence="9 10" key="1">
    <citation type="submission" date="2018-03" db="EMBL/GenBank/DDBJ databases">
        <title>Genomic Encyclopedia of Archaeal and Bacterial Type Strains, Phase II (KMG-II): from individual species to whole genera.</title>
        <authorList>
            <person name="Goeker M."/>
        </authorList>
    </citation>
    <scope>NUCLEOTIDE SEQUENCE [LARGE SCALE GENOMIC DNA]</scope>
    <source>
        <strain evidence="9 10">DSM 100065</strain>
    </source>
</reference>
<keyword evidence="7" id="KW-0648">Protein biosynthesis</keyword>
<dbReference type="InterPro" id="IPR000924">
    <property type="entry name" value="Glu/Gln-tRNA-synth"/>
</dbReference>
<comment type="similarity">
    <text evidence="7">Belongs to the class-I aminoacyl-tRNA synthetase family.</text>
</comment>
<gene>
    <name evidence="9" type="ORF">CLV47_13210</name>
</gene>
<dbReference type="SUPFAM" id="SSF52374">
    <property type="entry name" value="Nucleotidylyl transferase"/>
    <property type="match status" value="1"/>
</dbReference>
<evidence type="ECO:0000256" key="6">
    <source>
        <dbReference type="ARBA" id="ARBA00023146"/>
    </source>
</evidence>
<dbReference type="GO" id="GO:0006424">
    <property type="term" value="P:glutamyl-tRNA aminoacylation"/>
    <property type="evidence" value="ECO:0007669"/>
    <property type="project" value="TreeGrafter"/>
</dbReference>
<dbReference type="Pfam" id="PF00749">
    <property type="entry name" value="tRNA-synt_1c"/>
    <property type="match status" value="1"/>
</dbReference>
<evidence type="ECO:0000256" key="1">
    <source>
        <dbReference type="ARBA" id="ARBA00022598"/>
    </source>
</evidence>
<dbReference type="InterPro" id="IPR020058">
    <property type="entry name" value="Glu/Gln-tRNA-synth_Ib_cat-dom"/>
</dbReference>
<keyword evidence="6 7" id="KW-0030">Aminoacyl-tRNA synthetase</keyword>
<keyword evidence="1 7" id="KW-0436">Ligase</keyword>
<dbReference type="RefSeq" id="WP_106351137.1">
    <property type="nucleotide sequence ID" value="NZ_PVUE01000032.1"/>
</dbReference>
<keyword evidence="3 7" id="KW-0547">Nucleotide-binding</keyword>
<dbReference type="Proteomes" id="UP000237752">
    <property type="component" value="Unassembled WGS sequence"/>
</dbReference>
<dbReference type="EMBL" id="PVUE01000032">
    <property type="protein sequence ID" value="PRZ29701.1"/>
    <property type="molecule type" value="Genomic_DNA"/>
</dbReference>
<dbReference type="PANTHER" id="PTHR43311:SF1">
    <property type="entry name" value="GLUTAMYL-Q TRNA(ASP) SYNTHETASE"/>
    <property type="match status" value="1"/>
</dbReference>
<sequence length="310" mass="33644">MTVGAGRYAPSPSGDLHIGNLRTAVLAWLFARSSSRTFLLRVEDLDRERSTDAARLRQIADLQAIGLTWHGTVMRQSDRHAAYIAALDLLTAEGHTYECYCTRREIREAARAPHSVAGDAAYPGTCALLTETERAVRRRAAGRPPTIRLRGDGARYGVHDLLHPGYEGPVHDVVLRRFDGAIAYNLAVVVDDIHQGIDQIVRGDDLLAGTPTQLHLTALLGGRPVEYAHVPLVLDAGGRRLAKRNSAITLGDLAAAGVPVDRVRRSILQSLGAAISDDAASLEQLANSFRPALLPKVPWTFDPNRIASPR</sequence>
<dbReference type="OrthoDB" id="9807503at2"/>
<keyword evidence="10" id="KW-1185">Reference proteome</keyword>
<keyword evidence="2" id="KW-0479">Metal-binding</keyword>
<dbReference type="PROSITE" id="PS00178">
    <property type="entry name" value="AA_TRNA_LIGASE_I"/>
    <property type="match status" value="1"/>
</dbReference>
<dbReference type="Gene3D" id="3.40.50.620">
    <property type="entry name" value="HUPs"/>
    <property type="match status" value="1"/>
</dbReference>
<dbReference type="GO" id="GO:0005524">
    <property type="term" value="F:ATP binding"/>
    <property type="evidence" value="ECO:0007669"/>
    <property type="project" value="UniProtKB-KW"/>
</dbReference>
<evidence type="ECO:0000256" key="5">
    <source>
        <dbReference type="ARBA" id="ARBA00022840"/>
    </source>
</evidence>
<dbReference type="PANTHER" id="PTHR43311">
    <property type="entry name" value="GLUTAMATE--TRNA LIGASE"/>
    <property type="match status" value="1"/>
</dbReference>
<feature type="domain" description="Glutamyl/glutaminyl-tRNA synthetase class Ib catalytic" evidence="8">
    <location>
        <begin position="7"/>
        <end position="303"/>
    </location>
</feature>
<accession>A0A2T0Z034</accession>
<dbReference type="InterPro" id="IPR049940">
    <property type="entry name" value="GluQ/Sye"/>
</dbReference>
<dbReference type="InterPro" id="IPR001412">
    <property type="entry name" value="aa-tRNA-synth_I_CS"/>
</dbReference>
<keyword evidence="4" id="KW-0862">Zinc</keyword>
<proteinExistence type="inferred from homology"/>
<dbReference type="GO" id="GO:0004818">
    <property type="term" value="F:glutamate-tRNA ligase activity"/>
    <property type="evidence" value="ECO:0007669"/>
    <property type="project" value="TreeGrafter"/>
</dbReference>
<dbReference type="InterPro" id="IPR014729">
    <property type="entry name" value="Rossmann-like_a/b/a_fold"/>
</dbReference>
<evidence type="ECO:0000313" key="9">
    <source>
        <dbReference type="EMBL" id="PRZ29701.1"/>
    </source>
</evidence>
<evidence type="ECO:0000256" key="7">
    <source>
        <dbReference type="RuleBase" id="RU363037"/>
    </source>
</evidence>
<organism evidence="9 10">
    <name type="scientific">Antricoccus suffuscus</name>
    <dbReference type="NCBI Taxonomy" id="1629062"/>
    <lineage>
        <taxon>Bacteria</taxon>
        <taxon>Bacillati</taxon>
        <taxon>Actinomycetota</taxon>
        <taxon>Actinomycetes</taxon>
        <taxon>Geodermatophilales</taxon>
        <taxon>Antricoccaceae</taxon>
        <taxon>Antricoccus</taxon>
    </lineage>
</organism>
<evidence type="ECO:0000259" key="8">
    <source>
        <dbReference type="Pfam" id="PF00749"/>
    </source>
</evidence>
<keyword evidence="5 7" id="KW-0067">ATP-binding</keyword>
<evidence type="ECO:0000256" key="3">
    <source>
        <dbReference type="ARBA" id="ARBA00022741"/>
    </source>
</evidence>
<protein>
    <submittedName>
        <fullName evidence="9">Glutamyl-tRNA synthetase</fullName>
    </submittedName>
</protein>
<comment type="caution">
    <text evidence="9">The sequence shown here is derived from an EMBL/GenBank/DDBJ whole genome shotgun (WGS) entry which is preliminary data.</text>
</comment>